<dbReference type="EMBL" id="JAEHOC010000027">
    <property type="protein sequence ID" value="KAG2430586.1"/>
    <property type="molecule type" value="Genomic_DNA"/>
</dbReference>
<evidence type="ECO:0000259" key="2">
    <source>
        <dbReference type="Pfam" id="PF03407"/>
    </source>
</evidence>
<organism evidence="3 4">
    <name type="scientific">Chlamydomonas incerta</name>
    <dbReference type="NCBI Taxonomy" id="51695"/>
    <lineage>
        <taxon>Eukaryota</taxon>
        <taxon>Viridiplantae</taxon>
        <taxon>Chlorophyta</taxon>
        <taxon>core chlorophytes</taxon>
        <taxon>Chlorophyceae</taxon>
        <taxon>CS clade</taxon>
        <taxon>Chlamydomonadales</taxon>
        <taxon>Chlamydomonadaceae</taxon>
        <taxon>Chlamydomonas</taxon>
    </lineage>
</organism>
<feature type="compositionally biased region" description="Basic residues" evidence="1">
    <location>
        <begin position="346"/>
        <end position="364"/>
    </location>
</feature>
<keyword evidence="4" id="KW-1185">Reference proteome</keyword>
<dbReference type="InterPro" id="IPR005069">
    <property type="entry name" value="Nucl-diP-sugar_transferase"/>
</dbReference>
<protein>
    <recommendedName>
        <fullName evidence="2">Nucleotide-diphospho-sugar transferase domain-containing protein</fullName>
    </recommendedName>
</protein>
<dbReference type="OrthoDB" id="526787at2759"/>
<dbReference type="Pfam" id="PF03407">
    <property type="entry name" value="Nucleotid_trans"/>
    <property type="match status" value="1"/>
</dbReference>
<sequence>MVACMNAPALAWCRRYRLPCADASAYAGDTGSLKRIGWAKFKLTRDLLKKGYHVHLSDLDVAYLKPLAPAVEEVFSWSNGAADGSMMQEEWVHQDDANSTASRRPIYLANTGVVWLRANPRGVKLMETLLRWEGDSYQDQYIATHVAYEAWAPCQEEATCLAVRARGMAAITRHPAQFAHSNCEPEPRYAHCASRRLYVHAICRALNTDKEGFLRQVKAMFISPEPAGARSGSGGRLEDDVAAFGQHDAAVAAASGLPCPERQQRAWSAHFYSAYTTLGSGVGAGADTDSAGPGATAAGVGAGTGSGSAPEKKSSQETLAAHMYAESDKVRAQALQERSTNGGKPGHSRRAHQRPHRHLMRLRS</sequence>
<evidence type="ECO:0000313" key="4">
    <source>
        <dbReference type="Proteomes" id="UP000650467"/>
    </source>
</evidence>
<evidence type="ECO:0000313" key="3">
    <source>
        <dbReference type="EMBL" id="KAG2430586.1"/>
    </source>
</evidence>
<evidence type="ECO:0000256" key="1">
    <source>
        <dbReference type="SAM" id="MobiDB-lite"/>
    </source>
</evidence>
<gene>
    <name evidence="3" type="ORF">HXX76_010104</name>
</gene>
<name>A0A835VZD2_CHLIN</name>
<dbReference type="AlphaFoldDB" id="A0A835VZD2"/>
<reference evidence="3" key="1">
    <citation type="journal article" date="2020" name="bioRxiv">
        <title>Comparative genomics of Chlamydomonas.</title>
        <authorList>
            <person name="Craig R.J."/>
            <person name="Hasan A.R."/>
            <person name="Ness R.W."/>
            <person name="Keightley P.D."/>
        </authorList>
    </citation>
    <scope>NUCLEOTIDE SEQUENCE</scope>
    <source>
        <strain evidence="3">SAG 7.73</strain>
    </source>
</reference>
<accession>A0A835VZD2</accession>
<comment type="caution">
    <text evidence="3">The sequence shown here is derived from an EMBL/GenBank/DDBJ whole genome shotgun (WGS) entry which is preliminary data.</text>
</comment>
<feature type="domain" description="Nucleotide-diphospho-sugar transferase" evidence="2">
    <location>
        <begin position="3"/>
        <end position="149"/>
    </location>
</feature>
<dbReference type="Proteomes" id="UP000650467">
    <property type="component" value="Unassembled WGS sequence"/>
</dbReference>
<feature type="region of interest" description="Disordered" evidence="1">
    <location>
        <begin position="295"/>
        <end position="364"/>
    </location>
</feature>
<proteinExistence type="predicted"/>